<comment type="caution">
    <text evidence="2">The sequence shown here is derived from an EMBL/GenBank/DDBJ whole genome shotgun (WGS) entry which is preliminary data.</text>
</comment>
<gene>
    <name evidence="2" type="ORF">ABVK25_004749</name>
</gene>
<name>A0ABR4BAP9_9LECA</name>
<organism evidence="2 3">
    <name type="scientific">Lepraria finkii</name>
    <dbReference type="NCBI Taxonomy" id="1340010"/>
    <lineage>
        <taxon>Eukaryota</taxon>
        <taxon>Fungi</taxon>
        <taxon>Dikarya</taxon>
        <taxon>Ascomycota</taxon>
        <taxon>Pezizomycotina</taxon>
        <taxon>Lecanoromycetes</taxon>
        <taxon>OSLEUM clade</taxon>
        <taxon>Lecanoromycetidae</taxon>
        <taxon>Lecanorales</taxon>
        <taxon>Lecanorineae</taxon>
        <taxon>Stereocaulaceae</taxon>
        <taxon>Lepraria</taxon>
    </lineage>
</organism>
<dbReference type="Proteomes" id="UP001590951">
    <property type="component" value="Unassembled WGS sequence"/>
</dbReference>
<reference evidence="2 3" key="1">
    <citation type="submission" date="2024-09" db="EMBL/GenBank/DDBJ databases">
        <title>Rethinking Asexuality: The Enigmatic Case of Functional Sexual Genes in Lepraria (Stereocaulaceae).</title>
        <authorList>
            <person name="Doellman M."/>
            <person name="Sun Y."/>
            <person name="Barcenas-Pena A."/>
            <person name="Lumbsch H.T."/>
            <person name="Grewe F."/>
        </authorList>
    </citation>
    <scope>NUCLEOTIDE SEQUENCE [LARGE SCALE GENOMIC DNA]</scope>
    <source>
        <strain evidence="2 3">Grewe 0041</strain>
    </source>
</reference>
<evidence type="ECO:0000313" key="2">
    <source>
        <dbReference type="EMBL" id="KAL2054927.1"/>
    </source>
</evidence>
<evidence type="ECO:0000256" key="1">
    <source>
        <dbReference type="SAM" id="SignalP"/>
    </source>
</evidence>
<feature type="signal peptide" evidence="1">
    <location>
        <begin position="1"/>
        <end position="20"/>
    </location>
</feature>
<proteinExistence type="predicted"/>
<keyword evidence="3" id="KW-1185">Reference proteome</keyword>
<evidence type="ECO:0000313" key="3">
    <source>
        <dbReference type="Proteomes" id="UP001590951"/>
    </source>
</evidence>
<keyword evidence="1" id="KW-0732">Signal</keyword>
<dbReference type="EMBL" id="JBHFEH010000013">
    <property type="protein sequence ID" value="KAL2054927.1"/>
    <property type="molecule type" value="Genomic_DNA"/>
</dbReference>
<sequence>MRFSTYIFLILSTISAVTLAIPAPTSPMPSFVSLLDSTPAGRCRPTPCNDDKPTSHAFCQSIGCEFCLQVGSEPGNMHYECEGMPAGANGGIEMGPDIEVTGS</sequence>
<protein>
    <submittedName>
        <fullName evidence="2">Uncharacterized protein</fullName>
    </submittedName>
</protein>
<feature type="chain" id="PRO_5047290498" evidence="1">
    <location>
        <begin position="21"/>
        <end position="103"/>
    </location>
</feature>
<accession>A0ABR4BAP9</accession>